<dbReference type="AlphaFoldDB" id="A0A5C6TS93"/>
<protein>
    <recommendedName>
        <fullName evidence="1">4-fold beta flower domain-containing protein</fullName>
    </recommendedName>
</protein>
<comment type="caution">
    <text evidence="2">The sequence shown here is derived from an EMBL/GenBank/DDBJ whole genome shotgun (WGS) entry which is preliminary data.</text>
</comment>
<evidence type="ECO:0000259" key="1">
    <source>
        <dbReference type="Pfam" id="PF21784"/>
    </source>
</evidence>
<sequence length="105" mass="11715">MYVYSTGGEPVGYVFETTIYDLDGTPLGRIVGCRVHRFDGTYVGEWFRDMVVRRPQARPRLIPAAEPPPPRPPVSASYNLRAVVDYGYPDCFGLLREGAYGQAAE</sequence>
<keyword evidence="3" id="KW-1185">Reference proteome</keyword>
<name>A0A5C6TS93_9SPHN</name>
<dbReference type="EMBL" id="VOQQ01000001">
    <property type="protein sequence ID" value="TXC63079.1"/>
    <property type="molecule type" value="Genomic_DNA"/>
</dbReference>
<dbReference type="Proteomes" id="UP000321249">
    <property type="component" value="Unassembled WGS sequence"/>
</dbReference>
<evidence type="ECO:0000313" key="2">
    <source>
        <dbReference type="EMBL" id="TXC63079.1"/>
    </source>
</evidence>
<proteinExistence type="predicted"/>
<dbReference type="InterPro" id="IPR048911">
    <property type="entry name" value="Bflower"/>
</dbReference>
<dbReference type="RefSeq" id="WP_147042480.1">
    <property type="nucleotide sequence ID" value="NZ_BAABIR010000005.1"/>
</dbReference>
<evidence type="ECO:0000313" key="3">
    <source>
        <dbReference type="Proteomes" id="UP000321249"/>
    </source>
</evidence>
<reference evidence="2 3" key="1">
    <citation type="journal article" date="2015" name="J. Microbiol.">
        <title>Sphingosinicella ginsenosidimutans sp. nov., with ginsenoside converting activity.</title>
        <authorList>
            <person name="Kim J.K."/>
            <person name="Kang M.S."/>
            <person name="Park S.C."/>
            <person name="Kim K.M."/>
            <person name="Choi K."/>
            <person name="Yoon M.H."/>
            <person name="Im W.T."/>
        </authorList>
    </citation>
    <scope>NUCLEOTIDE SEQUENCE [LARGE SCALE GENOMIC DNA]</scope>
    <source>
        <strain evidence="2 3">BS-11</strain>
    </source>
</reference>
<organism evidence="2 3">
    <name type="scientific">Allosphingosinicella ginsenosidimutans</name>
    <dbReference type="NCBI Taxonomy" id="1176539"/>
    <lineage>
        <taxon>Bacteria</taxon>
        <taxon>Pseudomonadati</taxon>
        <taxon>Pseudomonadota</taxon>
        <taxon>Alphaproteobacteria</taxon>
        <taxon>Sphingomonadales</taxon>
        <taxon>Sphingomonadaceae</taxon>
        <taxon>Allosphingosinicella</taxon>
    </lineage>
</organism>
<feature type="domain" description="4-fold beta flower" evidence="1">
    <location>
        <begin position="3"/>
        <end position="59"/>
    </location>
</feature>
<accession>A0A5C6TS93</accession>
<gene>
    <name evidence="2" type="ORF">FRZ32_05020</name>
</gene>
<dbReference type="Pfam" id="PF21784">
    <property type="entry name" value="Bflower"/>
    <property type="match status" value="1"/>
</dbReference>
<dbReference type="OrthoDB" id="7595635at2"/>